<dbReference type="Gene3D" id="3.60.130.30">
    <property type="match status" value="1"/>
</dbReference>
<protein>
    <submittedName>
        <fullName evidence="1">9616_t:CDS:1</fullName>
    </submittedName>
</protein>
<dbReference type="Proteomes" id="UP000789342">
    <property type="component" value="Unassembled WGS sequence"/>
</dbReference>
<evidence type="ECO:0000313" key="1">
    <source>
        <dbReference type="EMBL" id="CAG8533887.1"/>
    </source>
</evidence>
<dbReference type="EMBL" id="CAJVPV010002721">
    <property type="protein sequence ID" value="CAG8533887.1"/>
    <property type="molecule type" value="Genomic_DNA"/>
</dbReference>
<dbReference type="AlphaFoldDB" id="A0A9N9AN05"/>
<accession>A0A9N9AN05</accession>
<keyword evidence="2" id="KW-1185">Reference proteome</keyword>
<organism evidence="1 2">
    <name type="scientific">Acaulospora morrowiae</name>
    <dbReference type="NCBI Taxonomy" id="94023"/>
    <lineage>
        <taxon>Eukaryota</taxon>
        <taxon>Fungi</taxon>
        <taxon>Fungi incertae sedis</taxon>
        <taxon>Mucoromycota</taxon>
        <taxon>Glomeromycotina</taxon>
        <taxon>Glomeromycetes</taxon>
        <taxon>Diversisporales</taxon>
        <taxon>Acaulosporaceae</taxon>
        <taxon>Acaulospora</taxon>
    </lineage>
</organism>
<dbReference type="OrthoDB" id="2442370at2759"/>
<sequence length="473" mass="55156">MDRLLQRHINGISVRSCNDNEDDRDDDRTEILYNSKKHKTQLETFQLTENETRQYIVSQWIFEDFLASDLKPSKILQPTAFLNSQFTFLKKFLEKRQQRQVVRRLLSQGLLPSNAIKTSTYTINFAVLSTDHLEILSNAIQENLYKDDIVKKSLPPKTIQEIPSFSEIPREFMCLLESEIFILNELADQVEHIYSKESSEHKQLWKEFALWALKCIYRHVRVQEKLLEGHSIHETFLRYPSDKLHIAEETTKIVASGSNLQGYQHVFNPLCFTNSLGETVVDFFDIDKILARESETVVDKYCKHMFDNPRQFKSDLIEHFGYLIKGLQPLSRSVNKYLETTYSVLYSKMKKLDLGPNAPKSFGVFPTVSVNFNIICQFYRDLKDHRNSCVVCPLGKFEGQAVAFQSNILVHGNLLVITGVRNSVVFYIHNTVIKQKRKFDSLFADYELDWDHNSNEDEVLPKYLPRCLVLEIM</sequence>
<proteinExistence type="predicted"/>
<comment type="caution">
    <text evidence="1">The sequence shown here is derived from an EMBL/GenBank/DDBJ whole genome shotgun (WGS) entry which is preliminary data.</text>
</comment>
<reference evidence="1" key="1">
    <citation type="submission" date="2021-06" db="EMBL/GenBank/DDBJ databases">
        <authorList>
            <person name="Kallberg Y."/>
            <person name="Tangrot J."/>
            <person name="Rosling A."/>
        </authorList>
    </citation>
    <scope>NUCLEOTIDE SEQUENCE</scope>
    <source>
        <strain evidence="1">CL551</strain>
    </source>
</reference>
<evidence type="ECO:0000313" key="2">
    <source>
        <dbReference type="Proteomes" id="UP000789342"/>
    </source>
</evidence>
<name>A0A9N9AN05_9GLOM</name>
<gene>
    <name evidence="1" type="ORF">AMORRO_LOCUS4802</name>
</gene>